<evidence type="ECO:0000313" key="3">
    <source>
        <dbReference type="Proteomes" id="UP000019112"/>
    </source>
</evidence>
<dbReference type="eggNOG" id="COG1028">
    <property type="taxonomic scope" value="Bacteria"/>
</dbReference>
<dbReference type="RefSeq" id="WP_021827373.1">
    <property type="nucleotide sequence ID" value="NZ_AWTR02000015.1"/>
</dbReference>
<name>W6TI47_HOLOB</name>
<comment type="similarity">
    <text evidence="1">Belongs to the short-chain dehydrogenases/reductases (SDR) family.</text>
</comment>
<dbReference type="PANTHER" id="PTHR42879">
    <property type="entry name" value="3-OXOACYL-(ACYL-CARRIER-PROTEIN) REDUCTASE"/>
    <property type="match status" value="1"/>
</dbReference>
<organism evidence="2 3">
    <name type="scientific">Holospora obtusa F1</name>
    <dbReference type="NCBI Taxonomy" id="1399147"/>
    <lineage>
        <taxon>Bacteria</taxon>
        <taxon>Pseudomonadati</taxon>
        <taxon>Pseudomonadota</taxon>
        <taxon>Alphaproteobacteria</taxon>
        <taxon>Holosporales</taxon>
        <taxon>Holosporaceae</taxon>
        <taxon>Holospora</taxon>
    </lineage>
</organism>
<evidence type="ECO:0000313" key="2">
    <source>
        <dbReference type="EMBL" id="ETZ07680.1"/>
    </source>
</evidence>
<dbReference type="STRING" id="1399147.P618_200126"/>
<dbReference type="Proteomes" id="UP000019112">
    <property type="component" value="Unassembled WGS sequence"/>
</dbReference>
<dbReference type="InterPro" id="IPR002347">
    <property type="entry name" value="SDR_fam"/>
</dbReference>
<dbReference type="Gene3D" id="3.40.50.720">
    <property type="entry name" value="NAD(P)-binding Rossmann-like Domain"/>
    <property type="match status" value="1"/>
</dbReference>
<dbReference type="PRINTS" id="PR00080">
    <property type="entry name" value="SDRFAMILY"/>
</dbReference>
<keyword evidence="3" id="KW-1185">Reference proteome</keyword>
<protein>
    <submittedName>
        <fullName evidence="2">Oxidoreductase YkvO</fullName>
    </submittedName>
</protein>
<accession>W6TI47</accession>
<dbReference type="PANTHER" id="PTHR42879:SF2">
    <property type="entry name" value="3-OXOACYL-[ACYL-CARRIER-PROTEIN] REDUCTASE FABG"/>
    <property type="match status" value="1"/>
</dbReference>
<dbReference type="SUPFAM" id="SSF51735">
    <property type="entry name" value="NAD(P)-binding Rossmann-fold domains"/>
    <property type="match status" value="1"/>
</dbReference>
<dbReference type="EMBL" id="AWTR02000015">
    <property type="protein sequence ID" value="ETZ07680.1"/>
    <property type="molecule type" value="Genomic_DNA"/>
</dbReference>
<dbReference type="FunFam" id="3.40.50.720:FF:000084">
    <property type="entry name" value="Short-chain dehydrogenase reductase"/>
    <property type="match status" value="1"/>
</dbReference>
<evidence type="ECO:0000256" key="1">
    <source>
        <dbReference type="ARBA" id="ARBA00006484"/>
    </source>
</evidence>
<dbReference type="CDD" id="cd05233">
    <property type="entry name" value="SDR_c"/>
    <property type="match status" value="1"/>
</dbReference>
<proteinExistence type="inferred from homology"/>
<dbReference type="PRINTS" id="PR00081">
    <property type="entry name" value="GDHRDH"/>
</dbReference>
<dbReference type="OrthoDB" id="9796652at2"/>
<comment type="caution">
    <text evidence="2">The sequence shown here is derived from an EMBL/GenBank/DDBJ whole genome shotgun (WGS) entry which is preliminary data.</text>
</comment>
<reference evidence="2 3" key="1">
    <citation type="journal article" date="2014" name="FEMS Microbiol. Lett.">
        <title>Draft genome sequences of three Holospora species (Holospora obtusa, Holospora undulata, and Holospora elegans), endonuclear symbiotic bacteria of the ciliate Paramecium caudatum.</title>
        <authorList>
            <person name="Dohra H."/>
            <person name="Tanaka K."/>
            <person name="Suzuki T."/>
            <person name="Fujishima M."/>
            <person name="Suzuki H."/>
        </authorList>
    </citation>
    <scope>NUCLEOTIDE SEQUENCE [LARGE SCALE GENOMIC DNA]</scope>
    <source>
        <strain evidence="2 3">F1</strain>
    </source>
</reference>
<dbReference type="InterPro" id="IPR050259">
    <property type="entry name" value="SDR"/>
</dbReference>
<dbReference type="AlphaFoldDB" id="W6TI47"/>
<sequence length="254" mass="27985">MVHNSIALIIGGSTGMGLATARKLSHHVQHVWITGRSTTHLSQAEHSIMLQSPLCSVRTSVLDLKNMNSVTQFIEEIENETLHIRYLLNSAGFFYPISFFDHTEKDYDEQINFNKGFFFVTQAVAKNMKQHHQGSIVNIGSMWALQAIKITPSSAYSMQKAGLHALTKNLAIELAEYQIRVNAVAPAVVPSPVYNAFTSEEIVREQFASFHPLGRTGTPEDVASAIEFLLSNQASWITGVILSVDGGVLAGRNE</sequence>
<gene>
    <name evidence="2" type="ORF">P618_200126</name>
</gene>
<dbReference type="Pfam" id="PF13561">
    <property type="entry name" value="adh_short_C2"/>
    <property type="match status" value="1"/>
</dbReference>
<dbReference type="InterPro" id="IPR036291">
    <property type="entry name" value="NAD(P)-bd_dom_sf"/>
</dbReference>